<organism evidence="1 2">
    <name type="scientific">Bacillus subtilis</name>
    <dbReference type="NCBI Taxonomy" id="1423"/>
    <lineage>
        <taxon>Bacteria</taxon>
        <taxon>Bacillati</taxon>
        <taxon>Bacillota</taxon>
        <taxon>Bacilli</taxon>
        <taxon>Bacillales</taxon>
        <taxon>Bacillaceae</taxon>
        <taxon>Bacillus</taxon>
    </lineage>
</organism>
<evidence type="ECO:0008006" key="3">
    <source>
        <dbReference type="Google" id="ProtNLM"/>
    </source>
</evidence>
<comment type="caution">
    <text evidence="1">The sequence shown here is derived from an EMBL/GenBank/DDBJ whole genome shotgun (WGS) entry which is preliminary data.</text>
</comment>
<evidence type="ECO:0000313" key="2">
    <source>
        <dbReference type="Proteomes" id="UP000076442"/>
    </source>
</evidence>
<sequence>MVKVDLESKRYGEKLKEVFLMLDNNVVECIKEITESSRNGKLVFFVGAGVSTLSDYPQWWRLVDKYHEELYGSPKKGNYSSDEYLRIPQIFYNVKGEMAFDGILKDFFQVDKPTNPIHDKILAMNPAHVITTNYDNLIDTACWKRGKYFSVISAEEDVANATSSRYLLKVHGDFRKGFKGENVVLKEDDYLNYDQNYPLISNLMKTIIATHTIVFIGYGLGDYNINMLLNWVRKLQKDSFHKPFFIRTDPSPIENETLIYYENKGLRIIDAASLIDSNEYDYLERYSAVMDLLIESQENKFITKDDEVIDYIYGKISPLFALQYIRKIDLKHVFEYDYHFEVNGTVVRHKNKGFGYMERFFELKESCDERSKLSKKQYERFNALFNFFEKNGVICMAKDAGTLNTSIEINSLAYHGKYDVMKKFIEEQSVSIEDDYKKAFFLACLGRWEESYDLYSNIILNSIDESNGCVYYLSQINRYRIYQSITQAVTQFNGLGLLTFGRHYKPFTDEFLARIEREMTNFNIDDLFNGMPFEFQKKYKILEFLSDNQFLYDDTVKLFELTNKVRSEMSEGSYSFGMSSDIVVLLRLYDNLRFLYENCLWSVSFHEFHQYIRNSMSLLIEKAEYERTRDIDELGFSFFGKKLGFFMEYYDFVNISRHFKIDDIKNLERSCSIDKIRFGEQEKIEEYLVGIAEEITKQFSANGMNVVFYTQFISEAKAALYFAKYVKLSEEGLGKIVKALLFYFPERDLDIGKRYVWLERLTKCNELPKSIISIIDDFLVLQAEKHIDQNYSEVSSNGLYSRDYGALIKHFEKNFISKRLSEITLCLTQDKQKQIDFLFKLLPLLSTNAKSHLLSFKSVENINDLMNGIRIGLIDEFTPEHEELIIEYLETRKVNYIVEKEKGIQTFSSNDYMSTFGIWYFLEEINNSKMEEFIGMDDQYDFFVDPENFDYKKFIPSWLKNYNDKLLGKIAGNKHMKHHVIEVLKERVKNSNDKRYLEILMNYFI</sequence>
<dbReference type="Pfam" id="PF13289">
    <property type="entry name" value="SIR2_2"/>
    <property type="match status" value="1"/>
</dbReference>
<dbReference type="Proteomes" id="UP000076442">
    <property type="component" value="Unassembled WGS sequence"/>
</dbReference>
<dbReference type="InterPro" id="IPR029035">
    <property type="entry name" value="DHS-like_NAD/FAD-binding_dom"/>
</dbReference>
<evidence type="ECO:0000313" key="1">
    <source>
        <dbReference type="EMBL" id="KZD90791.1"/>
    </source>
</evidence>
<name>A0AAP1H7L9_BACIU</name>
<reference evidence="1 2" key="1">
    <citation type="submission" date="2015-09" db="EMBL/GenBank/DDBJ databases">
        <title>Spore heat resistance.</title>
        <authorList>
            <person name="Boekhorst J."/>
            <person name="Berendsen E.M."/>
            <person name="Wells-Bennik M.H."/>
            <person name="Kuipers O.P."/>
        </authorList>
    </citation>
    <scope>NUCLEOTIDE SEQUENCE [LARGE SCALE GENOMIC DNA]</scope>
    <source>
        <strain evidence="1 2">B4122</strain>
    </source>
</reference>
<proteinExistence type="predicted"/>
<dbReference type="AlphaFoldDB" id="A0AAP1H7L9"/>
<gene>
    <name evidence="1" type="ORF">B4122_2870</name>
</gene>
<dbReference type="SUPFAM" id="SSF52467">
    <property type="entry name" value="DHS-like NAD/FAD-binding domain"/>
    <property type="match status" value="1"/>
</dbReference>
<dbReference type="RefSeq" id="WP_042977999.1">
    <property type="nucleotide sequence ID" value="NZ_JXHR01000033.1"/>
</dbReference>
<accession>A0AAP1H7L9</accession>
<protein>
    <recommendedName>
        <fullName evidence="3">SIR2-like domain-containing protein</fullName>
    </recommendedName>
</protein>
<dbReference type="EMBL" id="LJZV01000014">
    <property type="protein sequence ID" value="KZD90791.1"/>
    <property type="molecule type" value="Genomic_DNA"/>
</dbReference>